<gene>
    <name evidence="1" type="ORF">HMPREF9248_0331</name>
</gene>
<sequence length="97" mass="11218">MDTQTPAPGRVADIRDKLKTYVGKRIKARANMGRSRILERMGTLVGAHPSLFVLEIEERRGRTERQSYQYVDVLTGMVELFDGDTGERLFEYTMEEY</sequence>
<name>A0ABP2IYB2_9ACTN</name>
<evidence type="ECO:0000313" key="2">
    <source>
        <dbReference type="Proteomes" id="UP000004431"/>
    </source>
</evidence>
<dbReference type="InterPro" id="IPR009366">
    <property type="entry name" value="Protein_Veg"/>
</dbReference>
<evidence type="ECO:0000313" key="1">
    <source>
        <dbReference type="EMBL" id="EFL44061.1"/>
    </source>
</evidence>
<protein>
    <submittedName>
        <fullName evidence="1">Uncharacterized protein</fullName>
    </submittedName>
</protein>
<dbReference type="RefSeq" id="WP_006304219.1">
    <property type="nucleotide sequence ID" value="NZ_AEDQ01000020.1"/>
</dbReference>
<dbReference type="Pfam" id="PF06257">
    <property type="entry name" value="VEG"/>
    <property type="match status" value="1"/>
</dbReference>
<organism evidence="1 2">
    <name type="scientific">Fannyhessea vaginae PB189-T1-4</name>
    <dbReference type="NCBI Taxonomy" id="866774"/>
    <lineage>
        <taxon>Bacteria</taxon>
        <taxon>Bacillati</taxon>
        <taxon>Actinomycetota</taxon>
        <taxon>Coriobacteriia</taxon>
        <taxon>Coriobacteriales</taxon>
        <taxon>Atopobiaceae</taxon>
        <taxon>Fannyhessea</taxon>
    </lineage>
</organism>
<keyword evidence="2" id="KW-1185">Reference proteome</keyword>
<comment type="caution">
    <text evidence="1">The sequence shown here is derived from an EMBL/GenBank/DDBJ whole genome shotgun (WGS) entry which is preliminary data.</text>
</comment>
<accession>A0ABP2IYB2</accession>
<dbReference type="Proteomes" id="UP000004431">
    <property type="component" value="Unassembled WGS sequence"/>
</dbReference>
<dbReference type="PANTHER" id="PTHR40026">
    <property type="entry name" value="PROTEIN VEG"/>
    <property type="match status" value="1"/>
</dbReference>
<dbReference type="PANTHER" id="PTHR40026:SF1">
    <property type="entry name" value="PROTEIN VEG"/>
    <property type="match status" value="1"/>
</dbReference>
<dbReference type="EMBL" id="AEDQ01000020">
    <property type="protein sequence ID" value="EFL44061.1"/>
    <property type="molecule type" value="Genomic_DNA"/>
</dbReference>
<dbReference type="Gene3D" id="2.30.30.100">
    <property type="match status" value="1"/>
</dbReference>
<reference evidence="1 2" key="1">
    <citation type="submission" date="2010-08" db="EMBL/GenBank/DDBJ databases">
        <authorList>
            <person name="Durkin A.S."/>
            <person name="Madupu R."/>
            <person name="Torralba M."/>
            <person name="Gillis M."/>
            <person name="Methe B."/>
            <person name="Sutton G."/>
            <person name="Nelson K.E."/>
        </authorList>
    </citation>
    <scope>NUCLEOTIDE SEQUENCE [LARGE SCALE GENOMIC DNA]</scope>
    <source>
        <strain evidence="1 2">PB189-T1-4</strain>
    </source>
</reference>
<proteinExistence type="predicted"/>